<dbReference type="InterPro" id="IPR027462">
    <property type="entry name" value="ZapD_C"/>
</dbReference>
<organism evidence="5 6">
    <name type="scientific">Pelagibaculum spongiae</name>
    <dbReference type="NCBI Taxonomy" id="2080658"/>
    <lineage>
        <taxon>Bacteria</taxon>
        <taxon>Pseudomonadati</taxon>
        <taxon>Pseudomonadota</taxon>
        <taxon>Gammaproteobacteria</taxon>
        <taxon>Oceanospirillales</taxon>
        <taxon>Pelagibaculum</taxon>
    </lineage>
</organism>
<dbReference type="GO" id="GO:0043093">
    <property type="term" value="P:FtsZ-dependent cytokinesis"/>
    <property type="evidence" value="ECO:0007669"/>
    <property type="project" value="TreeGrafter"/>
</dbReference>
<evidence type="ECO:0000256" key="1">
    <source>
        <dbReference type="ARBA" id="ARBA00022490"/>
    </source>
</evidence>
<dbReference type="Gene3D" id="2.60.440.10">
    <property type="entry name" value="YacF-like domains"/>
    <property type="match status" value="1"/>
</dbReference>
<dbReference type="InterPro" id="IPR036268">
    <property type="entry name" value="ZapD_sf"/>
</dbReference>
<evidence type="ECO:0008006" key="7">
    <source>
        <dbReference type="Google" id="ProtNLM"/>
    </source>
</evidence>
<dbReference type="SUPFAM" id="SSF160950">
    <property type="entry name" value="YacF-like"/>
    <property type="match status" value="1"/>
</dbReference>
<name>A0A2V1H1N0_9GAMM</name>
<keyword evidence="4" id="KW-0131">Cell cycle</keyword>
<dbReference type="GO" id="GO:0000917">
    <property type="term" value="P:division septum assembly"/>
    <property type="evidence" value="ECO:0007669"/>
    <property type="project" value="UniProtKB-KW"/>
</dbReference>
<evidence type="ECO:0000256" key="3">
    <source>
        <dbReference type="ARBA" id="ARBA00023210"/>
    </source>
</evidence>
<evidence type="ECO:0000256" key="4">
    <source>
        <dbReference type="ARBA" id="ARBA00023306"/>
    </source>
</evidence>
<evidence type="ECO:0000256" key="2">
    <source>
        <dbReference type="ARBA" id="ARBA00022618"/>
    </source>
</evidence>
<dbReference type="OrthoDB" id="5294622at2"/>
<dbReference type="AlphaFoldDB" id="A0A2V1H1N0"/>
<dbReference type="GO" id="GO:0032153">
    <property type="term" value="C:cell division site"/>
    <property type="evidence" value="ECO:0007669"/>
    <property type="project" value="TreeGrafter"/>
</dbReference>
<keyword evidence="2" id="KW-0132">Cell division</keyword>
<reference evidence="5 6" key="1">
    <citation type="submission" date="2018-04" db="EMBL/GenBank/DDBJ databases">
        <title>Thalassorhabdus spongiae gen. nov., sp. nov., isolated from a marine sponge in South-West Iceland.</title>
        <authorList>
            <person name="Knobloch S."/>
            <person name="Daussin A."/>
            <person name="Johannsson R."/>
            <person name="Marteinsson V.T."/>
        </authorList>
    </citation>
    <scope>NUCLEOTIDE SEQUENCE [LARGE SCALE GENOMIC DNA]</scope>
    <source>
        <strain evidence="5 6">Hp12</strain>
    </source>
</reference>
<dbReference type="Pfam" id="PF07072">
    <property type="entry name" value="ZapD"/>
    <property type="match status" value="1"/>
</dbReference>
<dbReference type="InterPro" id="IPR009777">
    <property type="entry name" value="ZapD"/>
</dbReference>
<proteinExistence type="predicted"/>
<keyword evidence="1" id="KW-0963">Cytoplasm</keyword>
<dbReference type="PANTHER" id="PTHR39455">
    <property type="entry name" value="CELL DIVISION PROTEIN ZAPD"/>
    <property type="match status" value="1"/>
</dbReference>
<evidence type="ECO:0000313" key="6">
    <source>
        <dbReference type="Proteomes" id="UP000244906"/>
    </source>
</evidence>
<keyword evidence="6" id="KW-1185">Reference proteome</keyword>
<dbReference type="Proteomes" id="UP000244906">
    <property type="component" value="Unassembled WGS sequence"/>
</dbReference>
<sequence length="247" mass="28271">MASSDFLTYEFPLDEAFRQFLRLHQLFQHFKCYNSNGQQLAAARSLVEVSTLCMRVDPKVELSRSLDQLELKLKPLQTNPAVDQSRLDYLIGELQNTSRDLCGRAGRFDSTLESDHLWKAMTRKALLPGGFCDFEMPILKHWLYSEESAHDLGRWHQQFELLEHGLDLLLQLARDFSPYQRLEASSGAIESPKPKNSEKWRLVRVQLAKSFTGYPIISGSGQCFTLQLFSQQGIAIKDSHPLDLGCY</sequence>
<dbReference type="RefSeq" id="WP_116685449.1">
    <property type="nucleotide sequence ID" value="NZ_CAWNYD010000001.1"/>
</dbReference>
<protein>
    <recommendedName>
        <fullName evidence="7">Z ring-associated protein D</fullName>
    </recommendedName>
</protein>
<dbReference type="Gene3D" id="1.10.3900.10">
    <property type="entry name" value="YacF-like"/>
    <property type="match status" value="1"/>
</dbReference>
<gene>
    <name evidence="5" type="ORF">DC094_02210</name>
</gene>
<evidence type="ECO:0000313" key="5">
    <source>
        <dbReference type="EMBL" id="PVZ71860.1"/>
    </source>
</evidence>
<dbReference type="PANTHER" id="PTHR39455:SF1">
    <property type="entry name" value="CELL DIVISION PROTEIN ZAPD"/>
    <property type="match status" value="1"/>
</dbReference>
<comment type="caution">
    <text evidence="5">The sequence shown here is derived from an EMBL/GenBank/DDBJ whole genome shotgun (WGS) entry which is preliminary data.</text>
</comment>
<dbReference type="EMBL" id="QDDL01000001">
    <property type="protein sequence ID" value="PVZ71860.1"/>
    <property type="molecule type" value="Genomic_DNA"/>
</dbReference>
<accession>A0A2V1H1N0</accession>
<keyword evidence="3" id="KW-0717">Septation</keyword>